<feature type="transmembrane region" description="Helical" evidence="1">
    <location>
        <begin position="356"/>
        <end position="375"/>
    </location>
</feature>
<proteinExistence type="predicted"/>
<keyword evidence="1" id="KW-1133">Transmembrane helix</keyword>
<dbReference type="Proteomes" id="UP000305948">
    <property type="component" value="Unassembled WGS sequence"/>
</dbReference>
<keyword evidence="4" id="KW-1185">Reference proteome</keyword>
<dbReference type="InterPro" id="IPR056196">
    <property type="entry name" value="Mmc1_C"/>
</dbReference>
<evidence type="ECO:0000256" key="1">
    <source>
        <dbReference type="SAM" id="Phobius"/>
    </source>
</evidence>
<dbReference type="PANTHER" id="PTHR38644:SF1">
    <property type="entry name" value="EXPRESSED PROTEIN"/>
    <property type="match status" value="1"/>
</dbReference>
<dbReference type="Pfam" id="PF23868">
    <property type="entry name" value="Mmc1_C"/>
    <property type="match status" value="1"/>
</dbReference>
<name>A0A5C3NAX1_9AGAM</name>
<feature type="transmembrane region" description="Helical" evidence="1">
    <location>
        <begin position="395"/>
        <end position="413"/>
    </location>
</feature>
<dbReference type="EMBL" id="ML213506">
    <property type="protein sequence ID" value="TFK54493.1"/>
    <property type="molecule type" value="Genomic_DNA"/>
</dbReference>
<dbReference type="OrthoDB" id="5319015at2759"/>
<protein>
    <recommendedName>
        <fullName evidence="2">Mmc1 C-terminal domain-containing protein</fullName>
    </recommendedName>
</protein>
<feature type="domain" description="Mmc1 C-terminal" evidence="2">
    <location>
        <begin position="238"/>
        <end position="426"/>
    </location>
</feature>
<reference evidence="3 4" key="1">
    <citation type="journal article" date="2019" name="Nat. Ecol. Evol.">
        <title>Megaphylogeny resolves global patterns of mushroom evolution.</title>
        <authorList>
            <person name="Varga T."/>
            <person name="Krizsan K."/>
            <person name="Foldi C."/>
            <person name="Dima B."/>
            <person name="Sanchez-Garcia M."/>
            <person name="Sanchez-Ramirez S."/>
            <person name="Szollosi G.J."/>
            <person name="Szarkandi J.G."/>
            <person name="Papp V."/>
            <person name="Albert L."/>
            <person name="Andreopoulos W."/>
            <person name="Angelini C."/>
            <person name="Antonin V."/>
            <person name="Barry K.W."/>
            <person name="Bougher N.L."/>
            <person name="Buchanan P."/>
            <person name="Buyck B."/>
            <person name="Bense V."/>
            <person name="Catcheside P."/>
            <person name="Chovatia M."/>
            <person name="Cooper J."/>
            <person name="Damon W."/>
            <person name="Desjardin D."/>
            <person name="Finy P."/>
            <person name="Geml J."/>
            <person name="Haridas S."/>
            <person name="Hughes K."/>
            <person name="Justo A."/>
            <person name="Karasinski D."/>
            <person name="Kautmanova I."/>
            <person name="Kiss B."/>
            <person name="Kocsube S."/>
            <person name="Kotiranta H."/>
            <person name="LaButti K.M."/>
            <person name="Lechner B.E."/>
            <person name="Liimatainen K."/>
            <person name="Lipzen A."/>
            <person name="Lukacs Z."/>
            <person name="Mihaltcheva S."/>
            <person name="Morgado L.N."/>
            <person name="Niskanen T."/>
            <person name="Noordeloos M.E."/>
            <person name="Ohm R.A."/>
            <person name="Ortiz-Santana B."/>
            <person name="Ovrebo C."/>
            <person name="Racz N."/>
            <person name="Riley R."/>
            <person name="Savchenko A."/>
            <person name="Shiryaev A."/>
            <person name="Soop K."/>
            <person name="Spirin V."/>
            <person name="Szebenyi C."/>
            <person name="Tomsovsky M."/>
            <person name="Tulloss R.E."/>
            <person name="Uehling J."/>
            <person name="Grigoriev I.V."/>
            <person name="Vagvolgyi C."/>
            <person name="Papp T."/>
            <person name="Martin F.M."/>
            <person name="Miettinen O."/>
            <person name="Hibbett D.S."/>
            <person name="Nagy L.G."/>
        </authorList>
    </citation>
    <scope>NUCLEOTIDE SEQUENCE [LARGE SCALE GENOMIC DNA]</scope>
    <source>
        <strain evidence="3 4">OMC1185</strain>
    </source>
</reference>
<keyword evidence="1" id="KW-0472">Membrane</keyword>
<organism evidence="3 4">
    <name type="scientific">Heliocybe sulcata</name>
    <dbReference type="NCBI Taxonomy" id="5364"/>
    <lineage>
        <taxon>Eukaryota</taxon>
        <taxon>Fungi</taxon>
        <taxon>Dikarya</taxon>
        <taxon>Basidiomycota</taxon>
        <taxon>Agaricomycotina</taxon>
        <taxon>Agaricomycetes</taxon>
        <taxon>Gloeophyllales</taxon>
        <taxon>Gloeophyllaceae</taxon>
        <taxon>Heliocybe</taxon>
    </lineage>
</organism>
<keyword evidence="1" id="KW-0812">Transmembrane</keyword>
<evidence type="ECO:0000313" key="3">
    <source>
        <dbReference type="EMBL" id="TFK54493.1"/>
    </source>
</evidence>
<dbReference type="PANTHER" id="PTHR38644">
    <property type="entry name" value="EXPRESSED PROTEIN"/>
    <property type="match status" value="1"/>
</dbReference>
<dbReference type="AlphaFoldDB" id="A0A5C3NAX1"/>
<evidence type="ECO:0000259" key="2">
    <source>
        <dbReference type="Pfam" id="PF23868"/>
    </source>
</evidence>
<gene>
    <name evidence="3" type="ORF">OE88DRAFT_1625195</name>
</gene>
<accession>A0A5C3NAX1</accession>
<dbReference type="STRING" id="5364.A0A5C3NAX1"/>
<sequence>MFSEVSQKLFGADVPVLVCNPLTTSLTTFVNRDLPVPLSPNAIIIFVSPSTSTEVRAQIISYISQVQHERLHPSSFSTIAEAEGEGPVDLPLRILFVDPARALGAVRTLQKNPSSPKAVEKYQADFTGSNISAFTEALKEVIEPSYPPRAASKDTSIVRLRAQTAQTIAEGALQACRNSLYLEEQEIASLESELGSLEKLVAAVKGSLPQEVLGLKSESGDEVVQALEEAEEALKEVIGRLTWWRATWRVDEVGQIVAAAVERHWCKRLEDRLIYHAGRLMALQGELKTSTDSVLASHVHPSPFDSPVLRNALAQLSSSPSYPINPHVLTSPLTSRLMQITQYPTTRLHLSAQRMVLGLSGSAVSGVGLGLAGWGGYLNSGPLAWVLGYGSMEPMTAVGVGALVGVAGMRWAVGRWERAKKAWWKDWRRVGEGLDRDLRAHLDRTIREQVVVIPEKACGELGGMVERRKASLEKSLNDLQDMRDDLRSLHPERDAKAG</sequence>
<evidence type="ECO:0000313" key="4">
    <source>
        <dbReference type="Proteomes" id="UP000305948"/>
    </source>
</evidence>